<reference evidence="3 4" key="1">
    <citation type="submission" date="2020-02" db="EMBL/GenBank/DDBJ databases">
        <title>Esox lucius (northern pike) genome, fEsoLuc1, primary haplotype.</title>
        <authorList>
            <person name="Myers G."/>
            <person name="Karagic N."/>
            <person name="Meyer A."/>
            <person name="Pippel M."/>
            <person name="Reichard M."/>
            <person name="Winkler S."/>
            <person name="Tracey A."/>
            <person name="Sims Y."/>
            <person name="Howe K."/>
            <person name="Rhie A."/>
            <person name="Formenti G."/>
            <person name="Durbin R."/>
            <person name="Fedrigo O."/>
            <person name="Jarvis E.D."/>
        </authorList>
    </citation>
    <scope>NUCLEOTIDE SEQUENCE [LARGE SCALE GENOMIC DNA]</scope>
</reference>
<organism evidence="3 4">
    <name type="scientific">Esox lucius</name>
    <name type="common">Northern pike</name>
    <dbReference type="NCBI Taxonomy" id="8010"/>
    <lineage>
        <taxon>Eukaryota</taxon>
        <taxon>Metazoa</taxon>
        <taxon>Chordata</taxon>
        <taxon>Craniata</taxon>
        <taxon>Vertebrata</taxon>
        <taxon>Euteleostomi</taxon>
        <taxon>Actinopterygii</taxon>
        <taxon>Neopterygii</taxon>
        <taxon>Teleostei</taxon>
        <taxon>Protacanthopterygii</taxon>
        <taxon>Esociformes</taxon>
        <taxon>Esocidae</taxon>
        <taxon>Esox</taxon>
    </lineage>
</organism>
<dbReference type="Ensembl" id="ENSELUT00000094275.1">
    <property type="protein sequence ID" value="ENSELUP00000090240.1"/>
    <property type="gene ID" value="ENSELUG00000041964.1"/>
</dbReference>
<dbReference type="GeneTree" id="ENSGT01130000280646"/>
<evidence type="ECO:0000313" key="3">
    <source>
        <dbReference type="Ensembl" id="ENSELUP00000090240.1"/>
    </source>
</evidence>
<evidence type="ECO:0000256" key="1">
    <source>
        <dbReference type="SAM" id="MobiDB-lite"/>
    </source>
</evidence>
<dbReference type="Proteomes" id="UP000265140">
    <property type="component" value="Chromosome 3"/>
</dbReference>
<name>A0AAY5KPN0_ESOLU</name>
<sequence length="270" mass="29268">MSTDFLCVCFCLLHFCAPSPPQHRIMALWSLCSNFTIVSLCVSLSTLKRHTYTCTAAYSPTETCTSAPTYSPTETCTAACSPTETCTAACSPTETCTSAPSPTETCTSAPSPTETCTSAPSPTETCTSAPSPTETCTSAPSPTETCTSAPSPTETCTSAPSPTETCISAPSPTETCRSAQSPTETCTSAHSATDFFFFSISFSSFSRHSYPVFQLQMFNSFVLKWKLTIFLEAKCIYIHQLKKKQLLYWGPPKTDYRYSETQVICLHYFG</sequence>
<feature type="chain" id="PRO_5044234984" evidence="2">
    <location>
        <begin position="19"/>
        <end position="270"/>
    </location>
</feature>
<evidence type="ECO:0000256" key="2">
    <source>
        <dbReference type="SAM" id="SignalP"/>
    </source>
</evidence>
<feature type="signal peptide" evidence="2">
    <location>
        <begin position="1"/>
        <end position="18"/>
    </location>
</feature>
<protein>
    <submittedName>
        <fullName evidence="3">Uncharacterized protein</fullName>
    </submittedName>
</protein>
<accession>A0AAY5KPN0</accession>
<proteinExistence type="predicted"/>
<dbReference type="AlphaFoldDB" id="A0AAY5KPN0"/>
<keyword evidence="4" id="KW-1185">Reference proteome</keyword>
<keyword evidence="2" id="KW-0732">Signal</keyword>
<reference evidence="3" key="3">
    <citation type="submission" date="2025-09" db="UniProtKB">
        <authorList>
            <consortium name="Ensembl"/>
        </authorList>
    </citation>
    <scope>IDENTIFICATION</scope>
</reference>
<evidence type="ECO:0000313" key="4">
    <source>
        <dbReference type="Proteomes" id="UP000265140"/>
    </source>
</evidence>
<feature type="region of interest" description="Disordered" evidence="1">
    <location>
        <begin position="101"/>
        <end position="162"/>
    </location>
</feature>
<reference evidence="3" key="2">
    <citation type="submission" date="2025-08" db="UniProtKB">
        <authorList>
            <consortium name="Ensembl"/>
        </authorList>
    </citation>
    <scope>IDENTIFICATION</scope>
</reference>